<accession>A0A1E4RRL7</accession>
<dbReference type="Proteomes" id="UP000095085">
    <property type="component" value="Unassembled WGS sequence"/>
</dbReference>
<dbReference type="OrthoDB" id="4026295at2759"/>
<protein>
    <recommendedName>
        <fullName evidence="1">Peptide N-acetyl-beta-D-glucosaminyl asparaginase amidase A N-terminal domain-containing protein</fullName>
    </recommendedName>
</protein>
<organism evidence="2 3">
    <name type="scientific">Hyphopichia burtonii NRRL Y-1933</name>
    <dbReference type="NCBI Taxonomy" id="984485"/>
    <lineage>
        <taxon>Eukaryota</taxon>
        <taxon>Fungi</taxon>
        <taxon>Dikarya</taxon>
        <taxon>Ascomycota</taxon>
        <taxon>Saccharomycotina</taxon>
        <taxon>Pichiomycetes</taxon>
        <taxon>Debaryomycetaceae</taxon>
        <taxon>Hyphopichia</taxon>
    </lineage>
</organism>
<dbReference type="InterPro" id="IPR021102">
    <property type="entry name" value="PNGase_A"/>
</dbReference>
<feature type="domain" description="Peptide N-acetyl-beta-D-glucosaminyl asparaginase amidase A N-terminal" evidence="1">
    <location>
        <begin position="134"/>
        <end position="391"/>
    </location>
</feature>
<dbReference type="GeneID" id="30994499"/>
<evidence type="ECO:0000313" key="3">
    <source>
        <dbReference type="Proteomes" id="UP000095085"/>
    </source>
</evidence>
<dbReference type="PANTHER" id="PTHR31104">
    <property type="entry name" value="PEPTIDE-N4-(N-ACETYL-BETA-GLUCOSAMINYL)ASPARAGINE AMIDASE A PROTEIN"/>
    <property type="match status" value="1"/>
</dbReference>
<sequence length="613" mass="66786">MSNQMNEKDLLIKGIELEDLPKRSNKLALFRNLMKWVSFVLIAGWGYSILCKNWGGYNVMFSFDSPTIEVFEVTPPHVVPSGSEVASYLLFNQSVLQDGITADYYGTTFDCNGGFLTLNITNQDTSNAGSGIVTEISIGDFPVWRTSTPFSEENTITRTSASKNVSQYLNLFESNQTVSVAILEGVPSNSISFSLSLTLYKDLSVKMESDIFTSNGAASSIYPLGRVKLPQERFSIEVGQLPANSTVAKLQLFASATDDEVTYYRNKLSSYFEPGSGPLRYLNVFVNNIFIASIIPQPTLFHPHRISDKEDTYKLWSPLANTGSFSGLAYEIDLIPILPLLWGSSVTLDVVISSPVSVSASQIAGTVTPNTGAISSNSWIVSGNLLVWQSDLILGGKGKLLSSSSYQNGFGVVIEPPVNSPYEPVITNQIVESFTNSNISTLYNFTLVDNTTAAYLVNFTSLANSSSNQFSRKSKYLTGPPGTGSYIESQTNCLNLLGFNGFNFTVSDLGTNRTVLSKSFNNSHPLKLSEESKELNNSPWGPANSYGLKAALISSQNATVNGTPYESKTSDEKAVFDTQKGFDTEISVKVEAIGEKPFFKEVEAINGVITKNN</sequence>
<evidence type="ECO:0000313" key="2">
    <source>
        <dbReference type="EMBL" id="ODV69866.1"/>
    </source>
</evidence>
<dbReference type="EMBL" id="KV454538">
    <property type="protein sequence ID" value="ODV69866.1"/>
    <property type="molecule type" value="Genomic_DNA"/>
</dbReference>
<dbReference type="RefSeq" id="XP_020078933.1">
    <property type="nucleotide sequence ID" value="XM_020219949.1"/>
</dbReference>
<gene>
    <name evidence="2" type="ORF">HYPBUDRAFT_146255</name>
</gene>
<evidence type="ECO:0000259" key="1">
    <source>
        <dbReference type="Pfam" id="PF12222"/>
    </source>
</evidence>
<reference evidence="3" key="1">
    <citation type="submission" date="2016-05" db="EMBL/GenBank/DDBJ databases">
        <title>Comparative genomics of biotechnologically important yeasts.</title>
        <authorList>
            <consortium name="DOE Joint Genome Institute"/>
            <person name="Riley R."/>
            <person name="Haridas S."/>
            <person name="Wolfe K.H."/>
            <person name="Lopes M.R."/>
            <person name="Hittinger C.T."/>
            <person name="Goker M."/>
            <person name="Salamov A."/>
            <person name="Wisecaver J."/>
            <person name="Long T.M."/>
            <person name="Aerts A.L."/>
            <person name="Barry K."/>
            <person name="Choi C."/>
            <person name="Clum A."/>
            <person name="Coughlan A.Y."/>
            <person name="Deshpande S."/>
            <person name="Douglass A.P."/>
            <person name="Hanson S.J."/>
            <person name="Klenk H.-P."/>
            <person name="Labutti K."/>
            <person name="Lapidus A."/>
            <person name="Lindquist E."/>
            <person name="Lipzen A."/>
            <person name="Meier-Kolthoff J.P."/>
            <person name="Ohm R.A."/>
            <person name="Otillar R.P."/>
            <person name="Pangilinan J."/>
            <person name="Peng Y."/>
            <person name="Rokas A."/>
            <person name="Rosa C.A."/>
            <person name="Scheuner C."/>
            <person name="Sibirny A.A."/>
            <person name="Slot J.C."/>
            <person name="Stielow J.B."/>
            <person name="Sun H."/>
            <person name="Kurtzman C.P."/>
            <person name="Blackwell M."/>
            <person name="Grigoriev I.V."/>
            <person name="Jeffries T.W."/>
        </authorList>
    </citation>
    <scope>NUCLEOTIDE SEQUENCE [LARGE SCALE GENOMIC DNA]</scope>
    <source>
        <strain evidence="3">NRRL Y-1933</strain>
    </source>
</reference>
<dbReference type="Pfam" id="PF12222">
    <property type="entry name" value="PNGaseA"/>
    <property type="match status" value="1"/>
</dbReference>
<proteinExistence type="predicted"/>
<dbReference type="InterPro" id="IPR056948">
    <property type="entry name" value="PNGaseA_N"/>
</dbReference>
<keyword evidence="3" id="KW-1185">Reference proteome</keyword>
<dbReference type="AlphaFoldDB" id="A0A1E4RRL7"/>
<name>A0A1E4RRL7_9ASCO</name>